<evidence type="ECO:0000259" key="1">
    <source>
        <dbReference type="Pfam" id="PF08378"/>
    </source>
</evidence>
<proteinExistence type="predicted"/>
<dbReference type="InterPro" id="IPR011528">
    <property type="entry name" value="NERD"/>
</dbReference>
<evidence type="ECO:0000313" key="2">
    <source>
        <dbReference type="EMBL" id="TDM01560.1"/>
    </source>
</evidence>
<dbReference type="OrthoDB" id="2417069at2"/>
<dbReference type="AlphaFoldDB" id="A0A4R6BIY9"/>
<gene>
    <name evidence="2" type="ORF">ERX37_08680</name>
</gene>
<comment type="caution">
    <text evidence="2">The sequence shown here is derived from an EMBL/GenBank/DDBJ whole genome shotgun (WGS) entry which is preliminary data.</text>
</comment>
<dbReference type="Proteomes" id="UP000295328">
    <property type="component" value="Unassembled WGS sequence"/>
</dbReference>
<feature type="domain" description="NERD" evidence="1">
    <location>
        <begin position="33"/>
        <end position="136"/>
    </location>
</feature>
<protein>
    <submittedName>
        <fullName evidence="2">NERD domain-containing protein</fullName>
    </submittedName>
</protein>
<dbReference type="EMBL" id="SCWE01000003">
    <property type="protein sequence ID" value="TDM01560.1"/>
    <property type="molecule type" value="Genomic_DNA"/>
</dbReference>
<evidence type="ECO:0000313" key="3">
    <source>
        <dbReference type="Proteomes" id="UP000295328"/>
    </source>
</evidence>
<keyword evidence="3" id="KW-1185">Reference proteome</keyword>
<reference evidence="2 3" key="1">
    <citation type="submission" date="2019-01" db="EMBL/GenBank/DDBJ databases">
        <title>Draft genome sequences of the type strains of six Macrococcus species.</title>
        <authorList>
            <person name="Mazhar S."/>
            <person name="Altermann E."/>
            <person name="Hill C."/>
            <person name="Mcauliffe O."/>
        </authorList>
    </citation>
    <scope>NUCLEOTIDE SEQUENCE [LARGE SCALE GENOMIC DNA]</scope>
    <source>
        <strain evidence="2 3">CCM4809</strain>
    </source>
</reference>
<organism evidence="2 3">
    <name type="scientific">Macrococcus hajekii</name>
    <dbReference type="NCBI Taxonomy" id="198482"/>
    <lineage>
        <taxon>Bacteria</taxon>
        <taxon>Bacillati</taxon>
        <taxon>Bacillota</taxon>
        <taxon>Bacilli</taxon>
        <taxon>Bacillales</taxon>
        <taxon>Staphylococcaceae</taxon>
        <taxon>Macrococcus</taxon>
    </lineage>
</organism>
<dbReference type="Pfam" id="PF08378">
    <property type="entry name" value="NERD"/>
    <property type="match status" value="1"/>
</dbReference>
<name>A0A4R6BIY9_9STAP</name>
<sequence length="255" mass="30055">MTIADKMNDYQILKKRQPLSIEQKDDFYSVYYGYSGEQSFAELLPAVSIVRDLHVRSISKGLAQFDIIVVHDQTVTHYDIKNYKGQFTVQNHGLTNQYGKYFKNPDDQLDRAHYILEEYVRRFNPHYQVESYVVFINEGFHFSGDNRNPKWLFRSMLSSHLQQYADERFMAFENAALCHYLQGVASPPLNINPIQRSPFNMNMKGLRCNCGTYISEQLYGKKKTYCPVCEQLYTTRKVVFNNSLELYIKRYCIFD</sequence>
<accession>A0A4R6BIY9</accession>
<dbReference type="RefSeq" id="WP_133430282.1">
    <property type="nucleotide sequence ID" value="NZ_BMCC01000001.1"/>
</dbReference>